<evidence type="ECO:0000256" key="7">
    <source>
        <dbReference type="ARBA" id="ARBA00022692"/>
    </source>
</evidence>
<dbReference type="SMART" id="SM00387">
    <property type="entry name" value="HATPase_c"/>
    <property type="match status" value="1"/>
</dbReference>
<keyword evidence="4" id="KW-1003">Cell membrane</keyword>
<feature type="transmembrane region" description="Helical" evidence="16">
    <location>
        <begin position="169"/>
        <end position="193"/>
    </location>
</feature>
<dbReference type="OrthoDB" id="9761634at2"/>
<keyword evidence="10" id="KW-0067">ATP-binding</keyword>
<accession>F5Y8H8</accession>
<feature type="transmembrane region" description="Helical" evidence="16">
    <location>
        <begin position="140"/>
        <end position="162"/>
    </location>
</feature>
<feature type="transmembrane region" description="Helical" evidence="16">
    <location>
        <begin position="38"/>
        <end position="57"/>
    </location>
</feature>
<keyword evidence="8" id="KW-0547">Nucleotide-binding</keyword>
<evidence type="ECO:0000256" key="12">
    <source>
        <dbReference type="ARBA" id="ARBA00023012"/>
    </source>
</evidence>
<evidence type="ECO:0000256" key="11">
    <source>
        <dbReference type="ARBA" id="ARBA00022989"/>
    </source>
</evidence>
<dbReference type="AlphaFoldDB" id="F5Y8H8"/>
<dbReference type="InterPro" id="IPR031621">
    <property type="entry name" value="HisKA_7TM"/>
</dbReference>
<evidence type="ECO:0000256" key="8">
    <source>
        <dbReference type="ARBA" id="ARBA00022741"/>
    </source>
</evidence>
<dbReference type="PANTHER" id="PTHR45339">
    <property type="entry name" value="HYBRID SIGNAL TRANSDUCTION HISTIDINE KINASE J"/>
    <property type="match status" value="1"/>
</dbReference>
<evidence type="ECO:0000256" key="5">
    <source>
        <dbReference type="ARBA" id="ARBA00022553"/>
    </source>
</evidence>
<comment type="subcellular location">
    <subcellularLocation>
        <location evidence="2">Cell membrane</location>
        <topology evidence="2">Multi-pass membrane protein</topology>
    </subcellularLocation>
</comment>
<dbReference type="Pfam" id="PF00512">
    <property type="entry name" value="HisKA"/>
    <property type="match status" value="1"/>
</dbReference>
<evidence type="ECO:0000313" key="20">
    <source>
        <dbReference type="Proteomes" id="UP000009222"/>
    </source>
</evidence>
<reference evidence="19 20" key="2">
    <citation type="journal article" date="2011" name="ISME J.">
        <title>RNA-seq reveals cooperative metabolic interactions between two termite-gut spirochete species in co-culture.</title>
        <authorList>
            <person name="Rosenthal A.Z."/>
            <person name="Matson E.G."/>
            <person name="Eldar A."/>
            <person name="Leadbetter J.R."/>
        </authorList>
    </citation>
    <scope>NUCLEOTIDE SEQUENCE [LARGE SCALE GENOMIC DNA]</scope>
    <source>
        <strain evidence="20">ATCC BAA-888 / DSM 13862 / ZAS-9</strain>
    </source>
</reference>
<dbReference type="KEGG" id="taz:TREAZ_3342"/>
<keyword evidence="12" id="KW-0902">Two-component regulatory system</keyword>
<dbReference type="Proteomes" id="UP000009222">
    <property type="component" value="Chromosome"/>
</dbReference>
<feature type="transmembrane region" description="Helical" evidence="16">
    <location>
        <begin position="98"/>
        <end position="120"/>
    </location>
</feature>
<dbReference type="Gene3D" id="3.40.50.2300">
    <property type="match status" value="1"/>
</dbReference>
<dbReference type="FunFam" id="3.30.565.10:FF:000010">
    <property type="entry name" value="Sensor histidine kinase RcsC"/>
    <property type="match status" value="1"/>
</dbReference>
<dbReference type="CDD" id="cd00082">
    <property type="entry name" value="HisKA"/>
    <property type="match status" value="1"/>
</dbReference>
<dbReference type="HOGENOM" id="CLU_000445_114_21_12"/>
<dbReference type="Gene3D" id="1.10.287.130">
    <property type="match status" value="1"/>
</dbReference>
<comment type="catalytic activity">
    <reaction evidence="1">
        <text>ATP + protein L-histidine = ADP + protein N-phospho-L-histidine.</text>
        <dbReference type="EC" id="2.7.13.3"/>
    </reaction>
</comment>
<dbReference type="InterPro" id="IPR004358">
    <property type="entry name" value="Sig_transdc_His_kin-like_C"/>
</dbReference>
<evidence type="ECO:0000256" key="13">
    <source>
        <dbReference type="ARBA" id="ARBA00023136"/>
    </source>
</evidence>
<evidence type="ECO:0000256" key="10">
    <source>
        <dbReference type="ARBA" id="ARBA00022840"/>
    </source>
</evidence>
<dbReference type="InterPro" id="IPR011006">
    <property type="entry name" value="CheY-like_superfamily"/>
</dbReference>
<evidence type="ECO:0000313" key="19">
    <source>
        <dbReference type="EMBL" id="AEF81764.1"/>
    </source>
</evidence>
<keyword evidence="7 16" id="KW-0812">Transmembrane</keyword>
<proteinExistence type="predicted"/>
<dbReference type="CDD" id="cd17546">
    <property type="entry name" value="REC_hyHK_CKI1_RcsC-like"/>
    <property type="match status" value="1"/>
</dbReference>
<dbReference type="SUPFAM" id="SSF55874">
    <property type="entry name" value="ATPase domain of HSP90 chaperone/DNA topoisomerase II/histidine kinase"/>
    <property type="match status" value="1"/>
</dbReference>
<dbReference type="PANTHER" id="PTHR45339:SF1">
    <property type="entry name" value="HYBRID SIGNAL TRANSDUCTION HISTIDINE KINASE J"/>
    <property type="match status" value="1"/>
</dbReference>
<dbReference type="GO" id="GO:0000155">
    <property type="term" value="F:phosphorelay sensor kinase activity"/>
    <property type="evidence" value="ECO:0007669"/>
    <property type="project" value="InterPro"/>
</dbReference>
<evidence type="ECO:0000256" key="4">
    <source>
        <dbReference type="ARBA" id="ARBA00022475"/>
    </source>
</evidence>
<dbReference type="InterPro" id="IPR036097">
    <property type="entry name" value="HisK_dim/P_sf"/>
</dbReference>
<dbReference type="InterPro" id="IPR001789">
    <property type="entry name" value="Sig_transdc_resp-reg_receiver"/>
</dbReference>
<dbReference type="InterPro" id="IPR003594">
    <property type="entry name" value="HATPase_dom"/>
</dbReference>
<evidence type="ECO:0000256" key="6">
    <source>
        <dbReference type="ARBA" id="ARBA00022679"/>
    </source>
</evidence>
<feature type="region of interest" description="Disordered" evidence="15">
    <location>
        <begin position="759"/>
        <end position="780"/>
    </location>
</feature>
<feature type="transmembrane region" description="Helical" evidence="16">
    <location>
        <begin position="6"/>
        <end position="26"/>
    </location>
</feature>
<reference evidence="20" key="1">
    <citation type="submission" date="2009-12" db="EMBL/GenBank/DDBJ databases">
        <title>Complete sequence of Treponema azotonutricium strain ZAS-9.</title>
        <authorList>
            <person name="Tetu S.G."/>
            <person name="Matson E."/>
            <person name="Ren Q."/>
            <person name="Seshadri R."/>
            <person name="Elbourne L."/>
            <person name="Hassan K.A."/>
            <person name="Durkin A."/>
            <person name="Radune D."/>
            <person name="Mohamoud Y."/>
            <person name="Shay R."/>
            <person name="Jin S."/>
            <person name="Zhang X."/>
            <person name="Lucey K."/>
            <person name="Ballor N.R."/>
            <person name="Ottesen E."/>
            <person name="Rosenthal R."/>
            <person name="Allen A."/>
            <person name="Leadbetter J.R."/>
            <person name="Paulsen I.T."/>
        </authorList>
    </citation>
    <scope>NUCLEOTIDE SEQUENCE [LARGE SCALE GENOMIC DNA]</scope>
    <source>
        <strain evidence="20">ATCC BAA-888 / DSM 13862 / ZAS-9</strain>
    </source>
</reference>
<evidence type="ECO:0000259" key="18">
    <source>
        <dbReference type="PROSITE" id="PS50110"/>
    </source>
</evidence>
<keyword evidence="6 19" id="KW-0808">Transferase</keyword>
<dbReference type="GO" id="GO:0005886">
    <property type="term" value="C:plasma membrane"/>
    <property type="evidence" value="ECO:0007669"/>
    <property type="project" value="UniProtKB-SubCell"/>
</dbReference>
<evidence type="ECO:0000256" key="3">
    <source>
        <dbReference type="ARBA" id="ARBA00012438"/>
    </source>
</evidence>
<sequence length="970" mass="109751">MLTEYTLFIISMIIAAILMYTVGLLWFTDRVNRQVRGLFVSGIALWFWTVFSAFAMLVKDTPYYPFIYTIRIIFLSISPWCFLWFILELSGSTVLNFLPVRIICILIPFADSILLATNLIHHRIYAVYQYPIPIYGPDYIIHGVMAYSAMLFCVIFMFIYVIKNMKEKPIVLAQGLGFLLLTGVNIIYTAKIINFAHDIGPYTFFFMYILFAFSTHRSRLFNFRTHLLNSLFETNQNVMLMVDREGFISDINSAFAGVFPDFELKPKLTQVHELLDYFSSRAIWQLPNTLFDDIARKNFKGGEFAMDYGEGKQRSFSVSRQFAYSERPSYGYSIVIADISSYHSMINEINEQNQTLTSLKELAETASHAKSTFLANMSHEIRTPLNAIIGLGEMELQNELPAGTRENLRKMLGSGKVLLNIINDILDISKIESGRFELVPGEYNIPSLINDTVSMNIIRIGSKPITFKLDPDGNLPMRLWGDELRVRQILNNLLSNAFKYTREGQVEFKIGGIQEGDDYWLEASVSDSGIGIKEEDIGKLFTEYSQLDTRTNRYIEGTGLGLVICKNLAEMMNGTITVKSTYGTGSVFSVRIKQKIVDAIPLGKEGAENLRYLRFLEQGQDRRKRNLPRIRMPYARVLVVDDVDTNLDVARGMMAPYDLTIDCVASGPEAINLIQEEKNIYNALFMDHMMPGMDGIEAVKIIREIKSEYAKNIPIIALTANALVGNEDLFLRNGFQAFLPKPIDIIKLDSILNQWVRDKSKEKEQEPIQEKQEKPMPERGLFKTPLEGMDFYLGLKRFADNETTYAQVIKSYVDHTPPLLEKLKNHTDLAEYAVTAHGIKGSSYGICAEAIGKKAEELEAAAKSSDAEKVSAETAGFIASAEKLIAGLKALLPDTPAPEGKGRLPSPDKALLQKLLDADKNFDHTGMEKILAELDNYEYESNSDLIPWLKQQIEELEYDAIQDKLTALLG</sequence>
<dbReference type="Gene3D" id="1.20.120.160">
    <property type="entry name" value="HPT domain"/>
    <property type="match status" value="1"/>
</dbReference>
<feature type="transmembrane region" description="Helical" evidence="16">
    <location>
        <begin position="63"/>
        <end position="86"/>
    </location>
</feature>
<dbReference type="PROSITE" id="PS50110">
    <property type="entry name" value="RESPONSE_REGULATORY"/>
    <property type="match status" value="1"/>
</dbReference>
<feature type="domain" description="Histidine kinase" evidence="17">
    <location>
        <begin position="376"/>
        <end position="596"/>
    </location>
</feature>
<dbReference type="GO" id="GO:0005524">
    <property type="term" value="F:ATP binding"/>
    <property type="evidence" value="ECO:0007669"/>
    <property type="project" value="UniProtKB-KW"/>
</dbReference>
<gene>
    <name evidence="19" type="ordered locus">TREAZ_3342</name>
</gene>
<name>F5Y8H8_LEAAZ</name>
<evidence type="ECO:0000256" key="2">
    <source>
        <dbReference type="ARBA" id="ARBA00004651"/>
    </source>
</evidence>
<dbReference type="InterPro" id="IPR003661">
    <property type="entry name" value="HisK_dim/P_dom"/>
</dbReference>
<dbReference type="InParanoid" id="F5Y8H8"/>
<dbReference type="Gene3D" id="3.30.565.10">
    <property type="entry name" value="Histidine kinase-like ATPase, C-terminal domain"/>
    <property type="match status" value="1"/>
</dbReference>
<dbReference type="STRING" id="545695.TREAZ_3342"/>
<keyword evidence="11 16" id="KW-1133">Transmembrane helix</keyword>
<dbReference type="InterPro" id="IPR005467">
    <property type="entry name" value="His_kinase_dom"/>
</dbReference>
<dbReference type="InterPro" id="IPR036890">
    <property type="entry name" value="HATPase_C_sf"/>
</dbReference>
<dbReference type="eggNOG" id="COG0642">
    <property type="taxonomic scope" value="Bacteria"/>
</dbReference>
<keyword evidence="9" id="KW-0418">Kinase</keyword>
<keyword evidence="5 14" id="KW-0597">Phosphoprotein</keyword>
<keyword evidence="13 16" id="KW-0472">Membrane</keyword>
<feature type="modified residue" description="4-aspartylphosphate" evidence="14">
    <location>
        <position position="687"/>
    </location>
</feature>
<evidence type="ECO:0000256" key="15">
    <source>
        <dbReference type="SAM" id="MobiDB-lite"/>
    </source>
</evidence>
<dbReference type="SUPFAM" id="SSF47384">
    <property type="entry name" value="Homodimeric domain of signal transducing histidine kinase"/>
    <property type="match status" value="1"/>
</dbReference>
<evidence type="ECO:0000256" key="9">
    <source>
        <dbReference type="ARBA" id="ARBA00022777"/>
    </source>
</evidence>
<feature type="domain" description="Response regulatory" evidence="18">
    <location>
        <begin position="636"/>
        <end position="756"/>
    </location>
</feature>
<dbReference type="SUPFAM" id="SSF47226">
    <property type="entry name" value="Histidine-containing phosphotransfer domain, HPT domain"/>
    <property type="match status" value="1"/>
</dbReference>
<dbReference type="EMBL" id="CP001841">
    <property type="protein sequence ID" value="AEF81764.1"/>
    <property type="molecule type" value="Genomic_DNA"/>
</dbReference>
<dbReference type="RefSeq" id="WP_015712227.1">
    <property type="nucleotide sequence ID" value="NC_015577.1"/>
</dbReference>
<dbReference type="Pfam" id="PF16927">
    <property type="entry name" value="HisKA_7TM"/>
    <property type="match status" value="1"/>
</dbReference>
<dbReference type="Pfam" id="PF02518">
    <property type="entry name" value="HATPase_c"/>
    <property type="match status" value="1"/>
</dbReference>
<evidence type="ECO:0000256" key="1">
    <source>
        <dbReference type="ARBA" id="ARBA00000085"/>
    </source>
</evidence>
<dbReference type="SUPFAM" id="SSF52172">
    <property type="entry name" value="CheY-like"/>
    <property type="match status" value="1"/>
</dbReference>
<dbReference type="PRINTS" id="PR00344">
    <property type="entry name" value="BCTRLSENSOR"/>
</dbReference>
<dbReference type="CDD" id="cd16922">
    <property type="entry name" value="HATPase_EvgS-ArcB-TorS-like"/>
    <property type="match status" value="1"/>
</dbReference>
<evidence type="ECO:0000259" key="17">
    <source>
        <dbReference type="PROSITE" id="PS50109"/>
    </source>
</evidence>
<dbReference type="SMART" id="SM00388">
    <property type="entry name" value="HisKA"/>
    <property type="match status" value="1"/>
</dbReference>
<dbReference type="EC" id="2.7.13.3" evidence="3"/>
<dbReference type="PROSITE" id="PS50109">
    <property type="entry name" value="HIS_KIN"/>
    <property type="match status" value="1"/>
</dbReference>
<organism evidence="19 20">
    <name type="scientific">Leadbettera azotonutricia (strain ATCC BAA-888 / DSM 13862 / ZAS-9)</name>
    <name type="common">Treponema azotonutricium</name>
    <dbReference type="NCBI Taxonomy" id="545695"/>
    <lineage>
        <taxon>Bacteria</taxon>
        <taxon>Pseudomonadati</taxon>
        <taxon>Spirochaetota</taxon>
        <taxon>Spirochaetia</taxon>
        <taxon>Spirochaetales</taxon>
        <taxon>Breznakiellaceae</taxon>
        <taxon>Leadbettera</taxon>
    </lineage>
</organism>
<keyword evidence="20" id="KW-1185">Reference proteome</keyword>
<dbReference type="Pfam" id="PF00072">
    <property type="entry name" value="Response_reg"/>
    <property type="match status" value="1"/>
</dbReference>
<dbReference type="InterPro" id="IPR036641">
    <property type="entry name" value="HPT_dom_sf"/>
</dbReference>
<protein>
    <recommendedName>
        <fullName evidence="3">histidine kinase</fullName>
        <ecNumber evidence="3">2.7.13.3</ecNumber>
    </recommendedName>
</protein>
<dbReference type="SMART" id="SM00448">
    <property type="entry name" value="REC"/>
    <property type="match status" value="1"/>
</dbReference>
<evidence type="ECO:0000256" key="16">
    <source>
        <dbReference type="SAM" id="Phobius"/>
    </source>
</evidence>
<dbReference type="FunFam" id="1.10.287.130:FF:000004">
    <property type="entry name" value="Ethylene receptor 1"/>
    <property type="match status" value="1"/>
</dbReference>
<evidence type="ECO:0000256" key="14">
    <source>
        <dbReference type="PROSITE-ProRule" id="PRU00169"/>
    </source>
</evidence>